<evidence type="ECO:0000256" key="7">
    <source>
        <dbReference type="ARBA" id="ARBA00023136"/>
    </source>
</evidence>
<evidence type="ECO:0000256" key="4">
    <source>
        <dbReference type="ARBA" id="ARBA00022692"/>
    </source>
</evidence>
<dbReference type="Gene3D" id="1.10.3720.10">
    <property type="entry name" value="MetI-like"/>
    <property type="match status" value="1"/>
</dbReference>
<dbReference type="PANTHER" id="PTHR30614">
    <property type="entry name" value="MEMBRANE COMPONENT OF AMINO ACID ABC TRANSPORTER"/>
    <property type="match status" value="1"/>
</dbReference>
<keyword evidence="2 8" id="KW-0813">Transport</keyword>
<dbReference type="SUPFAM" id="SSF161098">
    <property type="entry name" value="MetI-like"/>
    <property type="match status" value="1"/>
</dbReference>
<evidence type="ECO:0000313" key="10">
    <source>
        <dbReference type="EMBL" id="RFZ75762.1"/>
    </source>
</evidence>
<comment type="subcellular location">
    <subcellularLocation>
        <location evidence="1 8">Cell membrane</location>
        <topology evidence="1 8">Multi-pass membrane protein</topology>
    </subcellularLocation>
</comment>
<evidence type="ECO:0000256" key="5">
    <source>
        <dbReference type="ARBA" id="ARBA00022970"/>
    </source>
</evidence>
<feature type="domain" description="ABC transmembrane type-1" evidence="9">
    <location>
        <begin position="67"/>
        <end position="264"/>
    </location>
</feature>
<dbReference type="AlphaFoldDB" id="A0A3E2N463"/>
<dbReference type="NCBIfam" id="TIGR01726">
    <property type="entry name" value="HEQRo_perm_3TM"/>
    <property type="match status" value="1"/>
</dbReference>
<feature type="transmembrane region" description="Helical" evidence="8">
    <location>
        <begin position="191"/>
        <end position="212"/>
    </location>
</feature>
<dbReference type="InterPro" id="IPR000515">
    <property type="entry name" value="MetI-like"/>
</dbReference>
<gene>
    <name evidence="10" type="ORF">DS742_27255</name>
</gene>
<dbReference type="GO" id="GO:0006865">
    <property type="term" value="P:amino acid transport"/>
    <property type="evidence" value="ECO:0007669"/>
    <property type="project" value="UniProtKB-KW"/>
</dbReference>
<name>A0A3E2N463_9FIRM</name>
<keyword evidence="3" id="KW-1003">Cell membrane</keyword>
<feature type="transmembrane region" description="Helical" evidence="8">
    <location>
        <begin position="73"/>
        <end position="94"/>
    </location>
</feature>
<keyword evidence="6 8" id="KW-1133">Transmembrane helix</keyword>
<dbReference type="Proteomes" id="UP000260680">
    <property type="component" value="Unassembled WGS sequence"/>
</dbReference>
<evidence type="ECO:0000256" key="8">
    <source>
        <dbReference type="RuleBase" id="RU363032"/>
    </source>
</evidence>
<organism evidence="10 11">
    <name type="scientific">Lacrimispora amygdalina</name>
    <dbReference type="NCBI Taxonomy" id="253257"/>
    <lineage>
        <taxon>Bacteria</taxon>
        <taxon>Bacillati</taxon>
        <taxon>Bacillota</taxon>
        <taxon>Clostridia</taxon>
        <taxon>Lachnospirales</taxon>
        <taxon>Lachnospiraceae</taxon>
        <taxon>Lacrimispora</taxon>
    </lineage>
</organism>
<evidence type="ECO:0000256" key="1">
    <source>
        <dbReference type="ARBA" id="ARBA00004651"/>
    </source>
</evidence>
<dbReference type="PROSITE" id="PS50928">
    <property type="entry name" value="ABC_TM1"/>
    <property type="match status" value="1"/>
</dbReference>
<feature type="transmembrane region" description="Helical" evidence="8">
    <location>
        <begin position="106"/>
        <end position="126"/>
    </location>
</feature>
<keyword evidence="7 8" id="KW-0472">Membrane</keyword>
<dbReference type="InterPro" id="IPR043429">
    <property type="entry name" value="ArtM/GltK/GlnP/TcyL/YhdX-like"/>
</dbReference>
<dbReference type="CDD" id="cd06261">
    <property type="entry name" value="TM_PBP2"/>
    <property type="match status" value="1"/>
</dbReference>
<dbReference type="InterPro" id="IPR035906">
    <property type="entry name" value="MetI-like_sf"/>
</dbReference>
<dbReference type="OrthoDB" id="9787841at2"/>
<dbReference type="GO" id="GO:0043190">
    <property type="term" value="C:ATP-binding cassette (ABC) transporter complex"/>
    <property type="evidence" value="ECO:0007669"/>
    <property type="project" value="InterPro"/>
</dbReference>
<proteinExistence type="inferred from homology"/>
<dbReference type="EMBL" id="QOHO01000118">
    <property type="protein sequence ID" value="RFZ75762.1"/>
    <property type="molecule type" value="Genomic_DNA"/>
</dbReference>
<dbReference type="GO" id="GO:0022857">
    <property type="term" value="F:transmembrane transporter activity"/>
    <property type="evidence" value="ECO:0007669"/>
    <property type="project" value="InterPro"/>
</dbReference>
<evidence type="ECO:0000256" key="2">
    <source>
        <dbReference type="ARBA" id="ARBA00022448"/>
    </source>
</evidence>
<dbReference type="PANTHER" id="PTHR30614:SF0">
    <property type="entry name" value="L-CYSTINE TRANSPORT SYSTEM PERMEASE PROTEIN TCYL"/>
    <property type="match status" value="1"/>
</dbReference>
<evidence type="ECO:0000313" key="11">
    <source>
        <dbReference type="Proteomes" id="UP000260680"/>
    </source>
</evidence>
<keyword evidence="4 8" id="KW-0812">Transmembrane</keyword>
<evidence type="ECO:0000259" key="9">
    <source>
        <dbReference type="PROSITE" id="PS50928"/>
    </source>
</evidence>
<keyword evidence="5" id="KW-0029">Amino-acid transport</keyword>
<dbReference type="InterPro" id="IPR010065">
    <property type="entry name" value="AA_ABC_transptr_permease_3TM"/>
</dbReference>
<accession>A0A3E2N463</accession>
<comment type="similarity">
    <text evidence="8">Belongs to the binding-protein-dependent transport system permease family.</text>
</comment>
<feature type="transmembrane region" description="Helical" evidence="8">
    <location>
        <begin position="245"/>
        <end position="263"/>
    </location>
</feature>
<feature type="transmembrane region" description="Helical" evidence="8">
    <location>
        <begin position="132"/>
        <end position="153"/>
    </location>
</feature>
<reference evidence="10 11" key="1">
    <citation type="submission" date="2018-07" db="EMBL/GenBank/DDBJ databases">
        <title>New species, Clostridium PI-S10-A1B.</title>
        <authorList>
            <person name="Krishna G."/>
            <person name="Summeta K."/>
            <person name="Shikha S."/>
            <person name="Prabhu P.B."/>
            <person name="Suresh K."/>
        </authorList>
    </citation>
    <scope>NUCLEOTIDE SEQUENCE [LARGE SCALE GENOMIC DNA]</scope>
    <source>
        <strain evidence="10 11">PI-S10-A1B</strain>
    </source>
</reference>
<comment type="caution">
    <text evidence="10">The sequence shown here is derived from an EMBL/GenBank/DDBJ whole genome shotgun (WGS) entry which is preliminary data.</text>
</comment>
<protein>
    <submittedName>
        <fullName evidence="10">Amino acid ABC transporter permease</fullName>
    </submittedName>
</protein>
<sequence>MKGNGKGRNLIKDRNGIPRSGCIFKLCGYGQHNSKINGLQEWREKNLENTFKPATIPGYIPNVLRAFPVTLEILLISLLISLALGAFVTAAGIGKRKWPKAIAGGYIAFMRGIPTLVLIFLIYLGLPQVAQSVGIDLSGVSKTVFIVACLSLSSSANMAEMMRASYLAVDKGQREAAYSVGMKEFTAFRRIIFPQAFGIAIPALGNNIIMLFKDTSLAFAIGVIDLMGKARAISSASYGANRLEVYIATGIIFWAACIILEYCSKFTEKIYTKGRKKATS</sequence>
<evidence type="ECO:0000256" key="6">
    <source>
        <dbReference type="ARBA" id="ARBA00022989"/>
    </source>
</evidence>
<dbReference type="Pfam" id="PF00528">
    <property type="entry name" value="BPD_transp_1"/>
    <property type="match status" value="1"/>
</dbReference>
<evidence type="ECO:0000256" key="3">
    <source>
        <dbReference type="ARBA" id="ARBA00022475"/>
    </source>
</evidence>